<evidence type="ECO:0000313" key="1">
    <source>
        <dbReference type="EMBL" id="MFH5774379.1"/>
    </source>
</evidence>
<protein>
    <recommendedName>
        <fullName evidence="3">TnsA endonuclease N-terminal domain-containing protein</fullName>
    </recommendedName>
</protein>
<gene>
    <name evidence="1" type="ORF">ACHFJ0_08990</name>
</gene>
<dbReference type="EMBL" id="JBIMPR010000006">
    <property type="protein sequence ID" value="MFH5774379.1"/>
    <property type="molecule type" value="Genomic_DNA"/>
</dbReference>
<evidence type="ECO:0008006" key="3">
    <source>
        <dbReference type="Google" id="ProtNLM"/>
    </source>
</evidence>
<keyword evidence="2" id="KW-1185">Reference proteome</keyword>
<accession>A0ABW7LJL7</accession>
<comment type="caution">
    <text evidence="1">The sequence shown here is derived from an EMBL/GenBank/DDBJ whole genome shotgun (WGS) entry which is preliminary data.</text>
</comment>
<reference evidence="1 2" key="1">
    <citation type="submission" date="2024-10" db="EMBL/GenBank/DDBJ databases">
        <title>Paracoccus drimophilus sp. nov., a novel bacterium from corn roots in Hunan.</title>
        <authorList>
            <person name="Li X."/>
        </authorList>
    </citation>
    <scope>NUCLEOTIDE SEQUENCE [LARGE SCALE GENOMIC DNA]</scope>
    <source>
        <strain evidence="1 2">NGMCC 1.201697</strain>
    </source>
</reference>
<dbReference type="RefSeq" id="WP_395133384.1">
    <property type="nucleotide sequence ID" value="NZ_JBIMPR010000006.1"/>
</dbReference>
<dbReference type="Proteomes" id="UP001609376">
    <property type="component" value="Unassembled WGS sequence"/>
</dbReference>
<sequence length="225" mass="25191">MLEDKNGFALLHAPSVNDRRPSTASKGHCTGHLMVGPWPGRVLYIESRLEQDWAHCLDAHPMTKELREQVAFKWLDSSNKRRTHHFDLFVEQTDGRRIAYTVKPEARLNAKFMAEIATIARQAKEVGFVDDVRLLTDVDLDPVELSNARLTYAMRVPDIDADASAATVIETMPDICSLGDLTARIGLGAKGYRALIRIIRNGRLQPTRHEHLTHETNVFAKGAAA</sequence>
<organism evidence="1 2">
    <name type="scientific">Paracoccus broussonetiae subsp. drimophilus</name>
    <dbReference type="NCBI Taxonomy" id="3373869"/>
    <lineage>
        <taxon>Bacteria</taxon>
        <taxon>Pseudomonadati</taxon>
        <taxon>Pseudomonadota</taxon>
        <taxon>Alphaproteobacteria</taxon>
        <taxon>Rhodobacterales</taxon>
        <taxon>Paracoccaceae</taxon>
        <taxon>Paracoccus</taxon>
        <taxon>Paracoccus broussonetiae</taxon>
    </lineage>
</organism>
<name>A0ABW7LJL7_9RHOB</name>
<proteinExistence type="predicted"/>
<evidence type="ECO:0000313" key="2">
    <source>
        <dbReference type="Proteomes" id="UP001609376"/>
    </source>
</evidence>